<dbReference type="PANTHER" id="PTHR40031">
    <property type="entry name" value="HYPOTHETICAL MEMBRANE SPANNING PROTEIN"/>
    <property type="match status" value="1"/>
</dbReference>
<dbReference type="InterPro" id="IPR053170">
    <property type="entry name" value="Transcription_regulator"/>
</dbReference>
<gene>
    <name evidence="2" type="ORF">ACK2TP_14860</name>
</gene>
<keyword evidence="1" id="KW-0812">Transmembrane</keyword>
<dbReference type="PANTHER" id="PTHR40031:SF1">
    <property type="entry name" value="MEMBRANE-BOUND METAL-DEPENDENT HYDROLASE"/>
    <property type="match status" value="1"/>
</dbReference>
<keyword evidence="1" id="KW-0472">Membrane</keyword>
<dbReference type="EMBL" id="JBJYXY010000001">
    <property type="protein sequence ID" value="MFN2977050.1"/>
    <property type="molecule type" value="Genomic_DNA"/>
</dbReference>
<dbReference type="Proteomes" id="UP001634747">
    <property type="component" value="Unassembled WGS sequence"/>
</dbReference>
<dbReference type="Pfam" id="PF04307">
    <property type="entry name" value="YdjM"/>
    <property type="match status" value="1"/>
</dbReference>
<protein>
    <submittedName>
        <fullName evidence="2">Metal-dependent hydrolase</fullName>
    </submittedName>
</protein>
<dbReference type="InterPro" id="IPR007404">
    <property type="entry name" value="YdjM-like"/>
</dbReference>
<proteinExistence type="predicted"/>
<keyword evidence="3" id="KW-1185">Reference proteome</keyword>
<feature type="transmembrane region" description="Helical" evidence="1">
    <location>
        <begin position="84"/>
        <end position="102"/>
    </location>
</feature>
<evidence type="ECO:0000256" key="1">
    <source>
        <dbReference type="SAM" id="Phobius"/>
    </source>
</evidence>
<sequence>MRRREYADMAAAAIDRLALYASRVEPVTHMLTGACLSRALGFPRRARFATLACVIAAELPDADYVYRLGGPVTYFQHHRGWTHAFWSLPLQAAFVVALMYGWRFARRRWKRRRSHDDPPPFRPVLLGCMALLAQLSHILLDWTNNYGVRPFAPWNPRWYAGELVFIVEPVLLLVLGGALLLPFIFSVTDAEIGIRRTRYSGQWIAAIALVVMVALWGWRWQQHDTAIHIAEQQEYAGGRVLRVSANPYPVNGYRWHMVVETPNNFQTGAVDTRNLVMEMDQQPTPKPATTLSTLAAKHSLLGRAYLDWSRFPVTTDMGTVGENHPEMDLQPQERAFHDVLFQDLRFGYDIWNLHGQASRALSGEAWVNDQREVERMYLGSSEQNP</sequence>
<keyword evidence="1" id="KW-1133">Transmembrane helix</keyword>
<feature type="transmembrane region" description="Helical" evidence="1">
    <location>
        <begin position="123"/>
        <end position="143"/>
    </location>
</feature>
<feature type="transmembrane region" description="Helical" evidence="1">
    <location>
        <begin position="163"/>
        <end position="187"/>
    </location>
</feature>
<accession>A0ABW9KQ80</accession>
<evidence type="ECO:0000313" key="3">
    <source>
        <dbReference type="Proteomes" id="UP001634747"/>
    </source>
</evidence>
<feature type="transmembrane region" description="Helical" evidence="1">
    <location>
        <begin position="199"/>
        <end position="218"/>
    </location>
</feature>
<reference evidence="2 3" key="1">
    <citation type="submission" date="2024-12" db="EMBL/GenBank/DDBJ databases">
        <authorList>
            <person name="Lee Y."/>
        </authorList>
    </citation>
    <scope>NUCLEOTIDE SEQUENCE [LARGE SCALE GENOMIC DNA]</scope>
    <source>
        <strain evidence="2 3">03SUJ4</strain>
    </source>
</reference>
<dbReference type="GO" id="GO:0016787">
    <property type="term" value="F:hydrolase activity"/>
    <property type="evidence" value="ECO:0007669"/>
    <property type="project" value="UniProtKB-KW"/>
</dbReference>
<comment type="caution">
    <text evidence="2">The sequence shown here is derived from an EMBL/GenBank/DDBJ whole genome shotgun (WGS) entry which is preliminary data.</text>
</comment>
<name>A0ABW9KQ80_9BACT</name>
<organism evidence="2 3">
    <name type="scientific">Terriglobus aquaticus</name>
    <dbReference type="NCBI Taxonomy" id="940139"/>
    <lineage>
        <taxon>Bacteria</taxon>
        <taxon>Pseudomonadati</taxon>
        <taxon>Acidobacteriota</taxon>
        <taxon>Terriglobia</taxon>
        <taxon>Terriglobales</taxon>
        <taxon>Acidobacteriaceae</taxon>
        <taxon>Terriglobus</taxon>
    </lineage>
</organism>
<dbReference type="RefSeq" id="WP_263414774.1">
    <property type="nucleotide sequence ID" value="NZ_BAABBH010000001.1"/>
</dbReference>
<evidence type="ECO:0000313" key="2">
    <source>
        <dbReference type="EMBL" id="MFN2977050.1"/>
    </source>
</evidence>
<keyword evidence="2" id="KW-0378">Hydrolase</keyword>